<feature type="domain" description="DUF6314" evidence="1">
    <location>
        <begin position="19"/>
        <end position="158"/>
    </location>
</feature>
<evidence type="ECO:0000313" key="3">
    <source>
        <dbReference type="Proteomes" id="UP000501648"/>
    </source>
</evidence>
<dbReference type="Pfam" id="PF19834">
    <property type="entry name" value="DUF6314"/>
    <property type="match status" value="1"/>
</dbReference>
<dbReference type="RefSeq" id="WP_017451077.1">
    <property type="nucleotide sequence ID" value="NZ_CP008956.1"/>
</dbReference>
<proteinExistence type="predicted"/>
<evidence type="ECO:0000259" key="1">
    <source>
        <dbReference type="Pfam" id="PF19834"/>
    </source>
</evidence>
<name>A0A6M3ZQH1_9BURK</name>
<accession>A0A6M3ZQH1</accession>
<dbReference type="AlphaFoldDB" id="A0A6M3ZQH1"/>
<evidence type="ECO:0000313" key="2">
    <source>
        <dbReference type="EMBL" id="QJQ00875.1"/>
    </source>
</evidence>
<reference evidence="2 3" key="1">
    <citation type="journal article" date="2012" name="J. Bacteriol.">
        <title>Genome sequence of the pathogenic Herbaspirillum seropedicae strain Os34, isolated from rice roots.</title>
        <authorList>
            <person name="Ye W."/>
            <person name="Ye S."/>
            <person name="Liu J."/>
            <person name="Chang S."/>
            <person name="Chen M."/>
            <person name="Zhu B."/>
            <person name="Guo L."/>
            <person name="An Q."/>
        </authorList>
    </citation>
    <scope>NUCLEOTIDE SEQUENCE [LARGE SCALE GENOMIC DNA]</scope>
    <source>
        <strain evidence="2 3">Os34</strain>
    </source>
</reference>
<dbReference type="Proteomes" id="UP000501648">
    <property type="component" value="Chromosome"/>
</dbReference>
<protein>
    <recommendedName>
        <fullName evidence="1">DUF6314 domain-containing protein</fullName>
    </recommendedName>
</protein>
<dbReference type="EMBL" id="CP008956">
    <property type="protein sequence ID" value="QJQ00875.1"/>
    <property type="molecule type" value="Genomic_DNA"/>
</dbReference>
<sequence>MAVLPPRDKADMAALADYFLGEWIFTRTIWEGSDTPQATATGELSFTAGTLPGQLIYREHGQLRMVGAPDRLIPFSRVFDYRFGADRLAVLFADGERIGQPYQDYLLQGAELVPAADHLCGADCYNAVYTAHSEDFFTMETTINGPRKRTRVRSEFSRRLSLSASPA</sequence>
<dbReference type="InterPro" id="IPR045632">
    <property type="entry name" value="DUF6314"/>
</dbReference>
<gene>
    <name evidence="2" type="ORF">C798_11715</name>
</gene>
<organism evidence="2 3">
    <name type="scientific">Herbaspirillum rubrisubalbicans Os34</name>
    <dbReference type="NCBI Taxonomy" id="1235827"/>
    <lineage>
        <taxon>Bacteria</taxon>
        <taxon>Pseudomonadati</taxon>
        <taxon>Pseudomonadota</taxon>
        <taxon>Betaproteobacteria</taxon>
        <taxon>Burkholderiales</taxon>
        <taxon>Oxalobacteraceae</taxon>
        <taxon>Herbaspirillum</taxon>
    </lineage>
</organism>